<sequence length="466" mass="52260">MAAVGGGRSVAGKLCRFTRSLREFHLYWSVSSKTFSTSEQIPLKYDFAIVGGGIVGLATARELQLRYPNFKFVLLEKEKELSIHQSKNNSGVIHSGIYYAPGSLKAKLCVEGLKRSYEYLDENHLPYKKCGKLIVATNDLDVTRLNALFERATQNNVPGITVLTPDEIRQIEPRCAGVKAIWAPETGIVDWRTVALSFSENFKKHGGTIFTKFEVDMISESTENISYPVVIRSKKTHGSCLDCVQTKHLITCAGLQSDRVAKMTKCSSEPKIVPFRGDYLRLKDDKSDMVKTNIYPVPDPRFPFLGVHFTPRMDGSVWLGPNAILSLDREGYGLFDFRLRDALDSLLYPGFWKLALKYTRFGINELISNIVISRQVKQLQRYVPSLKREDVVRGPSGIRAQALYKSGQLVDDFIIDVENQGIGKCVMHVRNAPSPAATSSMAIARYIADKARSHFDLPEPSKRNHS</sequence>
<comment type="caution">
    <text evidence="10">The sequence shown here is derived from an EMBL/GenBank/DDBJ whole genome shotgun (WGS) entry which is preliminary data.</text>
</comment>
<evidence type="ECO:0000256" key="7">
    <source>
        <dbReference type="ARBA" id="ARBA00038878"/>
    </source>
</evidence>
<evidence type="ECO:0000313" key="10">
    <source>
        <dbReference type="EMBL" id="KAA0193965.1"/>
    </source>
</evidence>
<gene>
    <name evidence="10" type="ORF">FBUS_07062</name>
</gene>
<organism evidence="10 11">
    <name type="scientific">Fasciolopsis buskii</name>
    <dbReference type="NCBI Taxonomy" id="27845"/>
    <lineage>
        <taxon>Eukaryota</taxon>
        <taxon>Metazoa</taxon>
        <taxon>Spiralia</taxon>
        <taxon>Lophotrochozoa</taxon>
        <taxon>Platyhelminthes</taxon>
        <taxon>Trematoda</taxon>
        <taxon>Digenea</taxon>
        <taxon>Plagiorchiida</taxon>
        <taxon>Echinostomata</taxon>
        <taxon>Echinostomatoidea</taxon>
        <taxon>Fasciolidae</taxon>
        <taxon>Fasciolopsis</taxon>
    </lineage>
</organism>
<dbReference type="OrthoDB" id="498204at2759"/>
<dbReference type="Gene3D" id="3.50.50.60">
    <property type="entry name" value="FAD/NAD(P)-binding domain"/>
    <property type="match status" value="1"/>
</dbReference>
<comment type="cofactor">
    <cofactor evidence="1">
        <name>FAD</name>
        <dbReference type="ChEBI" id="CHEBI:57692"/>
    </cofactor>
</comment>
<accession>A0A8E0S1I5</accession>
<keyword evidence="3" id="KW-0274">FAD</keyword>
<evidence type="ECO:0000256" key="8">
    <source>
        <dbReference type="ARBA" id="ARBA00041137"/>
    </source>
</evidence>
<dbReference type="AlphaFoldDB" id="A0A8E0S1I5"/>
<evidence type="ECO:0000313" key="11">
    <source>
        <dbReference type="Proteomes" id="UP000728185"/>
    </source>
</evidence>
<dbReference type="GO" id="GO:0047545">
    <property type="term" value="F:(S)-2-hydroxyglutarate dehydrogenase activity"/>
    <property type="evidence" value="ECO:0007669"/>
    <property type="project" value="UniProtKB-EC"/>
</dbReference>
<evidence type="ECO:0000256" key="6">
    <source>
        <dbReference type="ARBA" id="ARBA00037941"/>
    </source>
</evidence>
<dbReference type="InterPro" id="IPR036188">
    <property type="entry name" value="FAD/NAD-bd_sf"/>
</dbReference>
<proteinExistence type="inferred from homology"/>
<evidence type="ECO:0000256" key="1">
    <source>
        <dbReference type="ARBA" id="ARBA00001974"/>
    </source>
</evidence>
<keyword evidence="11" id="KW-1185">Reference proteome</keyword>
<evidence type="ECO:0000259" key="9">
    <source>
        <dbReference type="Pfam" id="PF01266"/>
    </source>
</evidence>
<dbReference type="Pfam" id="PF01266">
    <property type="entry name" value="DAO"/>
    <property type="match status" value="1"/>
</dbReference>
<keyword evidence="2" id="KW-0285">Flavoprotein</keyword>
<name>A0A8E0S1I5_9TREM</name>
<dbReference type="EC" id="1.1.99.2" evidence="7"/>
<reference evidence="10" key="1">
    <citation type="submission" date="2019-05" db="EMBL/GenBank/DDBJ databases">
        <title>Annotation for the trematode Fasciolopsis buski.</title>
        <authorList>
            <person name="Choi Y.-J."/>
        </authorList>
    </citation>
    <scope>NUCLEOTIDE SEQUENCE</scope>
    <source>
        <strain evidence="10">HT</strain>
        <tissue evidence="10">Whole worm</tissue>
    </source>
</reference>
<dbReference type="InterPro" id="IPR006076">
    <property type="entry name" value="FAD-dep_OxRdtase"/>
</dbReference>
<comment type="similarity">
    <text evidence="6">Belongs to the L2HGDH family.</text>
</comment>
<evidence type="ECO:0000256" key="4">
    <source>
        <dbReference type="ARBA" id="ARBA00023002"/>
    </source>
</evidence>
<protein>
    <recommendedName>
        <fullName evidence="8">L-2-hydroxyglutarate dehydrogenase, mitochondrial</fullName>
        <ecNumber evidence="7">1.1.99.2</ecNumber>
    </recommendedName>
</protein>
<comment type="catalytic activity">
    <reaction evidence="5">
        <text>(S)-2-hydroxyglutarate + A = 2-oxoglutarate + AH2</text>
        <dbReference type="Rhea" id="RHEA:21252"/>
        <dbReference type="ChEBI" id="CHEBI:13193"/>
        <dbReference type="ChEBI" id="CHEBI:16782"/>
        <dbReference type="ChEBI" id="CHEBI:16810"/>
        <dbReference type="ChEBI" id="CHEBI:17499"/>
        <dbReference type="EC" id="1.1.99.2"/>
    </reaction>
</comment>
<keyword evidence="4" id="KW-0560">Oxidoreductase</keyword>
<dbReference type="PANTHER" id="PTHR43104:SF2">
    <property type="entry name" value="L-2-HYDROXYGLUTARATE DEHYDROGENASE, MITOCHONDRIAL"/>
    <property type="match status" value="1"/>
</dbReference>
<dbReference type="Proteomes" id="UP000728185">
    <property type="component" value="Unassembled WGS sequence"/>
</dbReference>
<dbReference type="EMBL" id="LUCM01004685">
    <property type="protein sequence ID" value="KAA0193965.1"/>
    <property type="molecule type" value="Genomic_DNA"/>
</dbReference>
<evidence type="ECO:0000256" key="5">
    <source>
        <dbReference type="ARBA" id="ARBA00036066"/>
    </source>
</evidence>
<feature type="domain" description="FAD dependent oxidoreductase" evidence="9">
    <location>
        <begin position="46"/>
        <end position="449"/>
    </location>
</feature>
<evidence type="ECO:0000256" key="2">
    <source>
        <dbReference type="ARBA" id="ARBA00022630"/>
    </source>
</evidence>
<dbReference type="SUPFAM" id="SSF51905">
    <property type="entry name" value="FAD/NAD(P)-binding domain"/>
    <property type="match status" value="1"/>
</dbReference>
<dbReference type="Gene3D" id="3.30.9.10">
    <property type="entry name" value="D-Amino Acid Oxidase, subunit A, domain 2"/>
    <property type="match status" value="1"/>
</dbReference>
<evidence type="ECO:0000256" key="3">
    <source>
        <dbReference type="ARBA" id="ARBA00022827"/>
    </source>
</evidence>
<dbReference type="NCBIfam" id="NF008726">
    <property type="entry name" value="PRK11728.1"/>
    <property type="match status" value="1"/>
</dbReference>
<dbReference type="PANTHER" id="PTHR43104">
    <property type="entry name" value="L-2-HYDROXYGLUTARATE DEHYDROGENASE, MITOCHONDRIAL"/>
    <property type="match status" value="1"/>
</dbReference>